<gene>
    <name evidence="8" type="ORF">LSAA_6153</name>
</gene>
<evidence type="ECO:0000256" key="6">
    <source>
        <dbReference type="SAM" id="MobiDB-lite"/>
    </source>
</evidence>
<dbReference type="InterPro" id="IPR035979">
    <property type="entry name" value="RBD_domain_sf"/>
</dbReference>
<dbReference type="AlphaFoldDB" id="A0A7R8H584"/>
<feature type="domain" description="RRM" evidence="7">
    <location>
        <begin position="204"/>
        <end position="273"/>
    </location>
</feature>
<evidence type="ECO:0000256" key="2">
    <source>
        <dbReference type="ARBA" id="ARBA00022737"/>
    </source>
</evidence>
<feature type="region of interest" description="Disordered" evidence="6">
    <location>
        <begin position="92"/>
        <end position="117"/>
    </location>
</feature>
<dbReference type="SUPFAM" id="SSF54928">
    <property type="entry name" value="RNA-binding domain, RBD"/>
    <property type="match status" value="4"/>
</dbReference>
<protein>
    <submittedName>
        <fullName evidence="8">MRD1</fullName>
    </submittedName>
</protein>
<comment type="subcellular location">
    <subcellularLocation>
        <location evidence="1">Nucleus</location>
    </subcellularLocation>
</comment>
<evidence type="ECO:0000256" key="3">
    <source>
        <dbReference type="ARBA" id="ARBA00022884"/>
    </source>
</evidence>
<dbReference type="InterPro" id="IPR000504">
    <property type="entry name" value="RRM_dom"/>
</dbReference>
<feature type="compositionally biased region" description="Acidic residues" evidence="6">
    <location>
        <begin position="582"/>
        <end position="596"/>
    </location>
</feature>
<dbReference type="PANTHER" id="PTHR48039">
    <property type="entry name" value="RNA-BINDING MOTIF PROTEIN 14B"/>
    <property type="match status" value="1"/>
</dbReference>
<feature type="compositionally biased region" description="Basic and acidic residues" evidence="6">
    <location>
        <begin position="564"/>
        <end position="575"/>
    </location>
</feature>
<dbReference type="SMART" id="SM00360">
    <property type="entry name" value="RRM"/>
    <property type="match status" value="4"/>
</dbReference>
<feature type="domain" description="RRM" evidence="7">
    <location>
        <begin position="487"/>
        <end position="559"/>
    </location>
</feature>
<reference evidence="8" key="1">
    <citation type="submission" date="2021-02" db="EMBL/GenBank/DDBJ databases">
        <authorList>
            <person name="Bekaert M."/>
        </authorList>
    </citation>
    <scope>NUCLEOTIDE SEQUENCE</scope>
    <source>
        <strain evidence="8">IoA-00</strain>
    </source>
</reference>
<evidence type="ECO:0000313" key="9">
    <source>
        <dbReference type="Proteomes" id="UP000675881"/>
    </source>
</evidence>
<dbReference type="Proteomes" id="UP000675881">
    <property type="component" value="Chromosome 2"/>
</dbReference>
<keyword evidence="4" id="KW-0539">Nucleus</keyword>
<dbReference type="Pfam" id="PF00076">
    <property type="entry name" value="RRM_1"/>
    <property type="match status" value="2"/>
</dbReference>
<feature type="compositionally biased region" description="Basic and acidic residues" evidence="6">
    <location>
        <begin position="97"/>
        <end position="117"/>
    </location>
</feature>
<dbReference type="InterPro" id="IPR012677">
    <property type="entry name" value="Nucleotide-bd_a/b_plait_sf"/>
</dbReference>
<evidence type="ECO:0000256" key="5">
    <source>
        <dbReference type="PROSITE-ProRule" id="PRU00176"/>
    </source>
</evidence>
<accession>A0A7R8H584</accession>
<sequence>MATRLIVKNLPPSITESKLRDKFSSSAEGCEITDIKLKYTPDGVFRRFGFVGFQCAESALKALQYLNGTYFGTQKCTVEICEDLGKAPKRNIKKKKQDATEVNKDPPKQETKLHPRLEKKNEDIKKIIEKYKLDVKFQEFLRLHKSNSSKWSHEEIMKLEKKYESKSGDDSDDDDKDSEDEEEKDEEEDIKIAEDSEHKNESYFTVKLMDLPYKAKKKHIKKFFQAVNLKTKISIRVPRNVKGIAYAGFSTEKEMKKALSRNKSIMEGNSVKVLKYVDKSQDKVKKIYPEVENEEGVISDSGRLFLRNLSYSLTEGDLETLFKKFGPLTEVNLPIDKISRKSKGFAFVTFMFPENALSAFTELDGTSYQGRLLHIIPGKPKDDEDEEKNQNLSFKEKKKLKEKKSATSSHNWNTLFLGTSAVADLVSDKYNVSKKDVLLGEGNQTAAVRLALGETQIVADTKSFLEEQGVSLEAFDGNPKKLTRSKTVILVKNLPIGVPVEEIRDKFAKYGSLGRVILPPNCATALVEFYEASEARGAFRGLAYSKFRDTIFLLEFAPEGVLNPDDRPPPSKMEESSQDSAAMDEEKVDENEEPEPETTLFVKNLNFSTNESSLKRHFEKNGSYP</sequence>
<dbReference type="Gene3D" id="3.30.70.330">
    <property type="match status" value="5"/>
</dbReference>
<evidence type="ECO:0000256" key="1">
    <source>
        <dbReference type="ARBA" id="ARBA00004123"/>
    </source>
</evidence>
<keyword evidence="9" id="KW-1185">Reference proteome</keyword>
<feature type="compositionally biased region" description="Acidic residues" evidence="6">
    <location>
        <begin position="170"/>
        <end position="189"/>
    </location>
</feature>
<organism evidence="8 9">
    <name type="scientific">Lepeophtheirus salmonis</name>
    <name type="common">Salmon louse</name>
    <name type="synonym">Caligus salmonis</name>
    <dbReference type="NCBI Taxonomy" id="72036"/>
    <lineage>
        <taxon>Eukaryota</taxon>
        <taxon>Metazoa</taxon>
        <taxon>Ecdysozoa</taxon>
        <taxon>Arthropoda</taxon>
        <taxon>Crustacea</taxon>
        <taxon>Multicrustacea</taxon>
        <taxon>Hexanauplia</taxon>
        <taxon>Copepoda</taxon>
        <taxon>Siphonostomatoida</taxon>
        <taxon>Caligidae</taxon>
        <taxon>Lepeophtheirus</taxon>
    </lineage>
</organism>
<dbReference type="GO" id="GO:0003729">
    <property type="term" value="F:mRNA binding"/>
    <property type="evidence" value="ECO:0007669"/>
    <property type="project" value="TreeGrafter"/>
</dbReference>
<dbReference type="PANTHER" id="PTHR48039:SF5">
    <property type="entry name" value="RNA-BINDING PROTEIN 28"/>
    <property type="match status" value="1"/>
</dbReference>
<dbReference type="EMBL" id="HG994581">
    <property type="protein sequence ID" value="CAF2876477.1"/>
    <property type="molecule type" value="Genomic_DNA"/>
</dbReference>
<evidence type="ECO:0000313" key="8">
    <source>
        <dbReference type="EMBL" id="CAF2876477.1"/>
    </source>
</evidence>
<dbReference type="GO" id="GO:0005730">
    <property type="term" value="C:nucleolus"/>
    <property type="evidence" value="ECO:0007669"/>
    <property type="project" value="TreeGrafter"/>
</dbReference>
<evidence type="ECO:0000256" key="4">
    <source>
        <dbReference type="ARBA" id="ARBA00023242"/>
    </source>
</evidence>
<feature type="domain" description="RRM" evidence="7">
    <location>
        <begin position="302"/>
        <end position="380"/>
    </location>
</feature>
<name>A0A7R8H584_LEPSM</name>
<feature type="region of interest" description="Disordered" evidence="6">
    <location>
        <begin position="562"/>
        <end position="604"/>
    </location>
</feature>
<feature type="domain" description="RRM" evidence="7">
    <location>
        <begin position="3"/>
        <end position="83"/>
    </location>
</feature>
<dbReference type="PROSITE" id="PS50102">
    <property type="entry name" value="RRM"/>
    <property type="match status" value="4"/>
</dbReference>
<feature type="region of interest" description="Disordered" evidence="6">
    <location>
        <begin position="162"/>
        <end position="194"/>
    </location>
</feature>
<keyword evidence="3 5" id="KW-0694">RNA-binding</keyword>
<dbReference type="InterPro" id="IPR051945">
    <property type="entry name" value="RRM_MRD1_RNA_proc_ribogen"/>
</dbReference>
<proteinExistence type="predicted"/>
<keyword evidence="2" id="KW-0677">Repeat</keyword>
<evidence type="ECO:0000259" key="7">
    <source>
        <dbReference type="PROSITE" id="PS50102"/>
    </source>
</evidence>
<dbReference type="OrthoDB" id="439639at2759"/>